<dbReference type="InterPro" id="IPR050093">
    <property type="entry name" value="ABC_SmlMolc_Importer"/>
</dbReference>
<feature type="compositionally biased region" description="Basic residues" evidence="2">
    <location>
        <begin position="117"/>
        <end position="126"/>
    </location>
</feature>
<dbReference type="PANTHER" id="PTHR42781">
    <property type="entry name" value="SPERMIDINE/PUTRESCINE IMPORT ATP-BINDING PROTEIN POTA"/>
    <property type="match status" value="1"/>
</dbReference>
<organism evidence="3 4">
    <name type="scientific">Demequina litorisediminis</name>
    <dbReference type="NCBI Taxonomy" id="1849022"/>
    <lineage>
        <taxon>Bacteria</taxon>
        <taxon>Bacillati</taxon>
        <taxon>Actinomycetota</taxon>
        <taxon>Actinomycetes</taxon>
        <taxon>Micrococcales</taxon>
        <taxon>Demequinaceae</taxon>
        <taxon>Demequina</taxon>
    </lineage>
</organism>
<keyword evidence="1" id="KW-0813">Transport</keyword>
<accession>A0ABQ6IJL7</accession>
<comment type="caution">
    <text evidence="3">The sequence shown here is derived from an EMBL/GenBank/DDBJ whole genome shotgun (WGS) entry which is preliminary data.</text>
</comment>
<dbReference type="EMBL" id="BSUN01000001">
    <property type="protein sequence ID" value="GMA36899.1"/>
    <property type="molecule type" value="Genomic_DNA"/>
</dbReference>
<dbReference type="Proteomes" id="UP001157125">
    <property type="component" value="Unassembled WGS sequence"/>
</dbReference>
<evidence type="ECO:0000313" key="4">
    <source>
        <dbReference type="Proteomes" id="UP001157125"/>
    </source>
</evidence>
<proteinExistence type="predicted"/>
<feature type="region of interest" description="Disordered" evidence="2">
    <location>
        <begin position="83"/>
        <end position="144"/>
    </location>
</feature>
<evidence type="ECO:0000256" key="1">
    <source>
        <dbReference type="ARBA" id="ARBA00022448"/>
    </source>
</evidence>
<feature type="compositionally biased region" description="Basic and acidic residues" evidence="2">
    <location>
        <begin position="89"/>
        <end position="116"/>
    </location>
</feature>
<name>A0ABQ6IJL7_9MICO</name>
<sequence length="144" mass="16245">MALARALAVEPTVLLLDEPFGALDAQVRKELRQWLRRLHDEVHVTTVFVTHDQEEALEVADQIVVINEGRVEQIGTPDEALRRPRQRLRHEVPRADDHTRGTRGEAPRHRRADAARGRCHPRHRAGRPAGGLRGAAHRADQRGA</sequence>
<gene>
    <name evidence="3" type="ORF">GCM10025876_31030</name>
</gene>
<dbReference type="Gene3D" id="3.40.50.300">
    <property type="entry name" value="P-loop containing nucleotide triphosphate hydrolases"/>
    <property type="match status" value="1"/>
</dbReference>
<evidence type="ECO:0000256" key="2">
    <source>
        <dbReference type="SAM" id="MobiDB-lite"/>
    </source>
</evidence>
<dbReference type="SUPFAM" id="SSF52540">
    <property type="entry name" value="P-loop containing nucleoside triphosphate hydrolases"/>
    <property type="match status" value="1"/>
</dbReference>
<evidence type="ECO:0000313" key="3">
    <source>
        <dbReference type="EMBL" id="GMA36899.1"/>
    </source>
</evidence>
<keyword evidence="4" id="KW-1185">Reference proteome</keyword>
<dbReference type="PANTHER" id="PTHR42781:SF4">
    <property type="entry name" value="SPERMIDINE_PUTRESCINE IMPORT ATP-BINDING PROTEIN POTA"/>
    <property type="match status" value="1"/>
</dbReference>
<protein>
    <recommendedName>
        <fullName evidence="5">Sulfate/thiosulfate import ATP-binding protein CysA</fullName>
    </recommendedName>
</protein>
<reference evidence="4" key="1">
    <citation type="journal article" date="2019" name="Int. J. Syst. Evol. Microbiol.">
        <title>The Global Catalogue of Microorganisms (GCM) 10K type strain sequencing project: providing services to taxonomists for standard genome sequencing and annotation.</title>
        <authorList>
            <consortium name="The Broad Institute Genomics Platform"/>
            <consortium name="The Broad Institute Genome Sequencing Center for Infectious Disease"/>
            <person name="Wu L."/>
            <person name="Ma J."/>
        </authorList>
    </citation>
    <scope>NUCLEOTIDE SEQUENCE [LARGE SCALE GENOMIC DNA]</scope>
    <source>
        <strain evidence="4">NBRC 112299</strain>
    </source>
</reference>
<evidence type="ECO:0008006" key="5">
    <source>
        <dbReference type="Google" id="ProtNLM"/>
    </source>
</evidence>
<dbReference type="InterPro" id="IPR027417">
    <property type="entry name" value="P-loop_NTPase"/>
</dbReference>